<evidence type="ECO:0000313" key="1">
    <source>
        <dbReference type="EMBL" id="MQL76737.1"/>
    </source>
</evidence>
<protein>
    <submittedName>
        <fullName evidence="1">Uncharacterized protein</fullName>
    </submittedName>
</protein>
<proteinExistence type="predicted"/>
<gene>
    <name evidence="1" type="ORF">Taro_009136</name>
</gene>
<reference evidence="1" key="1">
    <citation type="submission" date="2017-07" db="EMBL/GenBank/DDBJ databases">
        <title>Taro Niue Genome Assembly and Annotation.</title>
        <authorList>
            <person name="Atibalentja N."/>
            <person name="Keating K."/>
            <person name="Fields C.J."/>
        </authorList>
    </citation>
    <scope>NUCLEOTIDE SEQUENCE</scope>
    <source>
        <strain evidence="1">Niue_2</strain>
        <tissue evidence="1">Leaf</tissue>
    </source>
</reference>
<dbReference type="AlphaFoldDB" id="A0A843U3X9"/>
<dbReference type="OrthoDB" id="10262062at2759"/>
<dbReference type="Proteomes" id="UP000652761">
    <property type="component" value="Unassembled WGS sequence"/>
</dbReference>
<keyword evidence="2" id="KW-1185">Reference proteome</keyword>
<dbReference type="EMBL" id="NMUH01000315">
    <property type="protein sequence ID" value="MQL76737.1"/>
    <property type="molecule type" value="Genomic_DNA"/>
</dbReference>
<organism evidence="1 2">
    <name type="scientific">Colocasia esculenta</name>
    <name type="common">Wild taro</name>
    <name type="synonym">Arum esculentum</name>
    <dbReference type="NCBI Taxonomy" id="4460"/>
    <lineage>
        <taxon>Eukaryota</taxon>
        <taxon>Viridiplantae</taxon>
        <taxon>Streptophyta</taxon>
        <taxon>Embryophyta</taxon>
        <taxon>Tracheophyta</taxon>
        <taxon>Spermatophyta</taxon>
        <taxon>Magnoliopsida</taxon>
        <taxon>Liliopsida</taxon>
        <taxon>Araceae</taxon>
        <taxon>Aroideae</taxon>
        <taxon>Colocasieae</taxon>
        <taxon>Colocasia</taxon>
    </lineage>
</organism>
<comment type="caution">
    <text evidence="1">The sequence shown here is derived from an EMBL/GenBank/DDBJ whole genome shotgun (WGS) entry which is preliminary data.</text>
</comment>
<sequence>MASLYSNYKDFSPVLCPLKDFAATLPFLGLLQLFLIRTSLPFLGFVGHSCHFLAFLDIPIISWLSRTSLPFSGFPGHFCHFLAFSDISAIS</sequence>
<accession>A0A843U3X9</accession>
<evidence type="ECO:0000313" key="2">
    <source>
        <dbReference type="Proteomes" id="UP000652761"/>
    </source>
</evidence>
<name>A0A843U3X9_COLES</name>